<dbReference type="GO" id="GO:0009236">
    <property type="term" value="P:cobalamin biosynthetic process"/>
    <property type="evidence" value="ECO:0007669"/>
    <property type="project" value="UniProtKB-UniRule"/>
</dbReference>
<evidence type="ECO:0000256" key="14">
    <source>
        <dbReference type="PIRNR" id="PIRNR006135"/>
    </source>
</evidence>
<dbReference type="PANTHER" id="PTHR34848">
    <property type="match status" value="1"/>
</dbReference>
<gene>
    <name evidence="17" type="primary">cobU</name>
    <name evidence="17" type="ORF">F6450_18530</name>
</gene>
<evidence type="ECO:0000256" key="9">
    <source>
        <dbReference type="ARBA" id="ARBA00022679"/>
    </source>
</evidence>
<comment type="catalytic activity">
    <reaction evidence="1 14">
        <text>adenosylcob(III)inamide + ATP = adenosylcob(III)inamide phosphate + ADP + H(+)</text>
        <dbReference type="Rhea" id="RHEA:15769"/>
        <dbReference type="ChEBI" id="CHEBI:2480"/>
        <dbReference type="ChEBI" id="CHEBI:15378"/>
        <dbReference type="ChEBI" id="CHEBI:30616"/>
        <dbReference type="ChEBI" id="CHEBI:58502"/>
        <dbReference type="ChEBI" id="CHEBI:456216"/>
        <dbReference type="EC" id="2.7.1.156"/>
    </reaction>
</comment>
<evidence type="ECO:0000256" key="6">
    <source>
        <dbReference type="ARBA" id="ARBA00005159"/>
    </source>
</evidence>
<comment type="similarity">
    <text evidence="7 14">Belongs to the CobU/CobP family.</text>
</comment>
<sequence length="178" mass="19466">MRTLAHVELVLGGARSGKSSLAEKLAFDGGKEVIYIATATAGDDEMAQRIEHHKAQRPAHWTVIEEPIELAKVIAEYSAPNRCLLIDCLTLWLTNCLFSGHEALWSQQKQAMIKALNEAQGEVILVSNEVGLGVVPMGEVSRQFVDQSGWLHQDIAKIADRVLFVIAGLPQVLKGDTL</sequence>
<dbReference type="GO" id="GO:0008820">
    <property type="term" value="F:cobinamide phosphate guanylyltransferase activity"/>
    <property type="evidence" value="ECO:0007669"/>
    <property type="project" value="UniProtKB-UniRule"/>
</dbReference>
<dbReference type="PIRSF" id="PIRSF006135">
    <property type="entry name" value="CobU"/>
    <property type="match status" value="1"/>
</dbReference>
<dbReference type="Proteomes" id="UP000480943">
    <property type="component" value="Unassembled WGS sequence"/>
</dbReference>
<dbReference type="InterPro" id="IPR003203">
    <property type="entry name" value="CobU/CobP"/>
</dbReference>
<dbReference type="GO" id="GO:0043752">
    <property type="term" value="F:adenosylcobinamide kinase activity"/>
    <property type="evidence" value="ECO:0007669"/>
    <property type="project" value="UniProtKB-EC"/>
</dbReference>
<accession>A0AAD3ZTQ9</accession>
<organism evidence="17 18">
    <name type="scientific">Photobacterium damselae subsp. damselae</name>
    <name type="common">Listonella damsela</name>
    <dbReference type="NCBI Taxonomy" id="85581"/>
    <lineage>
        <taxon>Bacteria</taxon>
        <taxon>Pseudomonadati</taxon>
        <taxon>Pseudomonadota</taxon>
        <taxon>Gammaproteobacteria</taxon>
        <taxon>Vibrionales</taxon>
        <taxon>Vibrionaceae</taxon>
        <taxon>Photobacterium</taxon>
    </lineage>
</organism>
<keyword evidence="17" id="KW-0548">Nucleotidyltransferase</keyword>
<dbReference type="Pfam" id="PF02283">
    <property type="entry name" value="CobU"/>
    <property type="match status" value="1"/>
</dbReference>
<evidence type="ECO:0000256" key="5">
    <source>
        <dbReference type="ARBA" id="ARBA00004692"/>
    </source>
</evidence>
<keyword evidence="11 14" id="KW-0418">Kinase</keyword>
<evidence type="ECO:0000256" key="7">
    <source>
        <dbReference type="ARBA" id="ARBA00007490"/>
    </source>
</evidence>
<dbReference type="FunFam" id="3.40.50.300:FF:001825">
    <property type="entry name" value="Bifunctional adenosylcobalamin biosynthesis protein"/>
    <property type="match status" value="1"/>
</dbReference>
<keyword evidence="8 14" id="KW-0169">Cobalamin biosynthesis</keyword>
<evidence type="ECO:0000256" key="11">
    <source>
        <dbReference type="ARBA" id="ARBA00022777"/>
    </source>
</evidence>
<feature type="binding site" evidence="16">
    <location>
        <begin position="54"/>
        <end position="57"/>
    </location>
    <ligand>
        <name>GTP</name>
        <dbReference type="ChEBI" id="CHEBI:37565"/>
    </ligand>
</feature>
<feature type="binding site" evidence="16">
    <location>
        <position position="65"/>
    </location>
    <ligand>
        <name>GTP</name>
        <dbReference type="ChEBI" id="CHEBI:37565"/>
    </ligand>
</feature>
<reference evidence="17 18" key="1">
    <citation type="submission" date="2019-09" db="EMBL/GenBank/DDBJ databases">
        <title>Photobacterium damselae subsp. damselae CDC-2227-81, a human clinical isolate.</title>
        <authorList>
            <person name="Osorio C.R."/>
        </authorList>
    </citation>
    <scope>NUCLEOTIDE SEQUENCE [LARGE SCALE GENOMIC DNA]</scope>
    <source>
        <strain evidence="17 18">CDC-2227-81</strain>
    </source>
</reference>
<dbReference type="PANTHER" id="PTHR34848:SF1">
    <property type="entry name" value="BIFUNCTIONAL ADENOSYLCOBALAMIN BIOSYNTHESIS PROTEIN COBU"/>
    <property type="match status" value="1"/>
</dbReference>
<feature type="binding site" evidence="16">
    <location>
        <position position="87"/>
    </location>
    <ligand>
        <name>GTP</name>
        <dbReference type="ChEBI" id="CHEBI:37565"/>
    </ligand>
</feature>
<comment type="catalytic activity">
    <reaction evidence="3">
        <text>adenosylcob(III)inamide + GTP = adenosylcob(III)inamide phosphate + GDP + H(+)</text>
        <dbReference type="Rhea" id="RHEA:15765"/>
        <dbReference type="ChEBI" id="CHEBI:2480"/>
        <dbReference type="ChEBI" id="CHEBI:15378"/>
        <dbReference type="ChEBI" id="CHEBI:37565"/>
        <dbReference type="ChEBI" id="CHEBI:58189"/>
        <dbReference type="ChEBI" id="CHEBI:58502"/>
        <dbReference type="EC" id="2.7.1.156"/>
    </reaction>
</comment>
<dbReference type="GO" id="GO:0005524">
    <property type="term" value="F:ATP binding"/>
    <property type="evidence" value="ECO:0007669"/>
    <property type="project" value="UniProtKB-UniRule"/>
</dbReference>
<comment type="pathway">
    <text evidence="5 14">Cofactor biosynthesis; adenosylcobalamin biosynthesis; adenosylcobalamin from cob(II)yrinate a,c-diamide: step 6/7.</text>
</comment>
<dbReference type="SUPFAM" id="SSF52540">
    <property type="entry name" value="P-loop containing nucleoside triphosphate hydrolases"/>
    <property type="match status" value="1"/>
</dbReference>
<comment type="catalytic activity">
    <reaction evidence="2 14">
        <text>adenosylcob(III)inamide phosphate + GTP + H(+) = adenosylcob(III)inamide-GDP + diphosphate</text>
        <dbReference type="Rhea" id="RHEA:22712"/>
        <dbReference type="ChEBI" id="CHEBI:15378"/>
        <dbReference type="ChEBI" id="CHEBI:33019"/>
        <dbReference type="ChEBI" id="CHEBI:37565"/>
        <dbReference type="ChEBI" id="CHEBI:58502"/>
        <dbReference type="ChEBI" id="CHEBI:60487"/>
        <dbReference type="EC" id="2.7.7.62"/>
    </reaction>
</comment>
<keyword evidence="9 14" id="KW-0808">Transferase</keyword>
<evidence type="ECO:0000256" key="13">
    <source>
        <dbReference type="ARBA" id="ARBA00023134"/>
    </source>
</evidence>
<evidence type="ECO:0000256" key="10">
    <source>
        <dbReference type="ARBA" id="ARBA00022741"/>
    </source>
</evidence>
<dbReference type="CDD" id="cd00544">
    <property type="entry name" value="CobU"/>
    <property type="match status" value="1"/>
</dbReference>
<evidence type="ECO:0000256" key="1">
    <source>
        <dbReference type="ARBA" id="ARBA00000312"/>
    </source>
</evidence>
<name>A0AAD3ZTQ9_PHODD</name>
<dbReference type="AlphaFoldDB" id="A0AAD3ZTQ9"/>
<evidence type="ECO:0000313" key="18">
    <source>
        <dbReference type="Proteomes" id="UP000480943"/>
    </source>
</evidence>
<dbReference type="EMBL" id="VZUQ01000088">
    <property type="protein sequence ID" value="KAB1175871.1"/>
    <property type="molecule type" value="Genomic_DNA"/>
</dbReference>
<dbReference type="EC" id="2.7.7.62" evidence="14"/>
<comment type="caution">
    <text evidence="17">The sequence shown here is derived from an EMBL/GenBank/DDBJ whole genome shotgun (WGS) entry which is preliminary data.</text>
</comment>
<evidence type="ECO:0000313" key="17">
    <source>
        <dbReference type="EMBL" id="KAB1175871.1"/>
    </source>
</evidence>
<evidence type="ECO:0000256" key="12">
    <source>
        <dbReference type="ARBA" id="ARBA00022840"/>
    </source>
</evidence>
<evidence type="ECO:0000256" key="4">
    <source>
        <dbReference type="ARBA" id="ARBA00003889"/>
    </source>
</evidence>
<keyword evidence="13 14" id="KW-0342">GTP-binding</keyword>
<feature type="binding site" evidence="16">
    <location>
        <begin position="12"/>
        <end position="19"/>
    </location>
    <ligand>
        <name>GTP</name>
        <dbReference type="ChEBI" id="CHEBI:37565"/>
    </ligand>
</feature>
<feature type="binding site" evidence="16">
    <location>
        <begin position="37"/>
        <end position="39"/>
    </location>
    <ligand>
        <name>GTP</name>
        <dbReference type="ChEBI" id="CHEBI:37565"/>
    </ligand>
</feature>
<dbReference type="Gene3D" id="3.40.50.300">
    <property type="entry name" value="P-loop containing nucleotide triphosphate hydrolases"/>
    <property type="match status" value="1"/>
</dbReference>
<dbReference type="NCBIfam" id="NF004469">
    <property type="entry name" value="PRK05800.1"/>
    <property type="match status" value="1"/>
</dbReference>
<evidence type="ECO:0000256" key="2">
    <source>
        <dbReference type="ARBA" id="ARBA00000711"/>
    </source>
</evidence>
<dbReference type="RefSeq" id="WP_151183207.1">
    <property type="nucleotide sequence ID" value="NZ_VZUQ01000088.1"/>
</dbReference>
<proteinExistence type="inferred from homology"/>
<dbReference type="EC" id="2.7.1.156" evidence="14"/>
<evidence type="ECO:0000256" key="8">
    <source>
        <dbReference type="ARBA" id="ARBA00022573"/>
    </source>
</evidence>
<dbReference type="InterPro" id="IPR027417">
    <property type="entry name" value="P-loop_NTPase"/>
</dbReference>
<comment type="function">
    <text evidence="4 14">Catalyzes ATP-dependent phosphorylation of adenosylcobinamide and addition of GMP to adenosylcobinamide phosphate.</text>
</comment>
<protein>
    <recommendedName>
        <fullName evidence="14">Bifunctional adenosylcobalamin biosynthesis protein</fullName>
        <ecNumber evidence="14">2.7.1.156</ecNumber>
        <ecNumber evidence="14">2.7.7.62</ecNumber>
    </recommendedName>
</protein>
<keyword evidence="12 14" id="KW-0067">ATP-binding</keyword>
<evidence type="ECO:0000256" key="3">
    <source>
        <dbReference type="ARBA" id="ARBA00001522"/>
    </source>
</evidence>
<evidence type="ECO:0000256" key="16">
    <source>
        <dbReference type="PIRSR" id="PIRSR006135-2"/>
    </source>
</evidence>
<feature type="active site" description="GMP-histidine intermediate" evidence="15">
    <location>
        <position position="53"/>
    </location>
</feature>
<evidence type="ECO:0000256" key="15">
    <source>
        <dbReference type="PIRSR" id="PIRSR006135-1"/>
    </source>
</evidence>
<comment type="pathway">
    <text evidence="6 14">Cofactor biosynthesis; adenosylcobalamin biosynthesis; adenosylcobalamin from cob(II)yrinate a,c-diamide: step 5/7.</text>
</comment>
<keyword evidence="10 14" id="KW-0547">Nucleotide-binding</keyword>
<dbReference type="GO" id="GO:0005525">
    <property type="term" value="F:GTP binding"/>
    <property type="evidence" value="ECO:0007669"/>
    <property type="project" value="UniProtKB-UniRule"/>
</dbReference>